<keyword evidence="1" id="KW-1133">Transmembrane helix</keyword>
<evidence type="ECO:0000313" key="3">
    <source>
        <dbReference type="Proteomes" id="UP000195137"/>
    </source>
</evidence>
<sequence length="65" mass="7037">MKDNDMIRKIGVPLILLSIITLLLGGTRIYEGILVTIGINLAILIAIIGVIAMFYGIIKASKKPE</sequence>
<gene>
    <name evidence="2" type="ORF">AMET1_0118</name>
</gene>
<dbReference type="Proteomes" id="UP000195137">
    <property type="component" value="Unassembled WGS sequence"/>
</dbReference>
<evidence type="ECO:0000313" key="2">
    <source>
        <dbReference type="EMBL" id="OUJ19448.1"/>
    </source>
</evidence>
<accession>A0A1Y3GDD1</accession>
<dbReference type="AlphaFoldDB" id="A0A1Y3GDD1"/>
<evidence type="ECO:0000256" key="1">
    <source>
        <dbReference type="SAM" id="Phobius"/>
    </source>
</evidence>
<keyword evidence="1" id="KW-0812">Transmembrane</keyword>
<feature type="transmembrane region" description="Helical" evidence="1">
    <location>
        <begin position="36"/>
        <end position="58"/>
    </location>
</feature>
<dbReference type="EMBL" id="MRZU01000002">
    <property type="protein sequence ID" value="OUJ19448.1"/>
    <property type="molecule type" value="Genomic_DNA"/>
</dbReference>
<keyword evidence="3" id="KW-1185">Reference proteome</keyword>
<protein>
    <submittedName>
        <fullName evidence="2">Uncharacterized protein</fullName>
    </submittedName>
</protein>
<name>A0A1Y3GDD1_9EURY</name>
<dbReference type="RefSeq" id="WP_086636546.1">
    <property type="nucleotide sequence ID" value="NZ_MRZU01000002.1"/>
</dbReference>
<feature type="transmembrane region" description="Helical" evidence="1">
    <location>
        <begin position="12"/>
        <end position="30"/>
    </location>
</feature>
<comment type="caution">
    <text evidence="2">The sequence shown here is derived from an EMBL/GenBank/DDBJ whole genome shotgun (WGS) entry which is preliminary data.</text>
</comment>
<organism evidence="2 3">
    <name type="scientific">Methanonatronarchaeum thermophilum</name>
    <dbReference type="NCBI Taxonomy" id="1927129"/>
    <lineage>
        <taxon>Archaea</taxon>
        <taxon>Methanobacteriati</taxon>
        <taxon>Methanobacteriota</taxon>
        <taxon>Methanonatronarchaeia</taxon>
        <taxon>Methanonatronarchaeales</taxon>
        <taxon>Methanonatronarchaeaceae</taxon>
        <taxon>Methanonatronarchaeum</taxon>
    </lineage>
</organism>
<proteinExistence type="predicted"/>
<keyword evidence="1" id="KW-0472">Membrane</keyword>
<reference evidence="2 3" key="1">
    <citation type="submission" date="2016-12" db="EMBL/GenBank/DDBJ databases">
        <title>Discovery of methanogenic haloarchaea.</title>
        <authorList>
            <person name="Sorokin D.Y."/>
            <person name="Makarova K.S."/>
            <person name="Abbas B."/>
            <person name="Ferrer M."/>
            <person name="Golyshin P.N."/>
        </authorList>
    </citation>
    <scope>NUCLEOTIDE SEQUENCE [LARGE SCALE GENOMIC DNA]</scope>
    <source>
        <strain evidence="2">AMET1</strain>
    </source>
</reference>